<dbReference type="RefSeq" id="WP_382165833.1">
    <property type="nucleotide sequence ID" value="NZ_JBHTBR010000002.1"/>
</dbReference>
<accession>A0ABW2II40</accession>
<dbReference type="InterPro" id="IPR020027">
    <property type="entry name" value="Pseudamin_synth-assoc_MeTrfase"/>
</dbReference>
<dbReference type="Proteomes" id="UP001596492">
    <property type="component" value="Unassembled WGS sequence"/>
</dbReference>
<keyword evidence="1" id="KW-0489">Methyltransferase</keyword>
<dbReference type="EMBL" id="JBHTBR010000002">
    <property type="protein sequence ID" value="MFC7290709.1"/>
    <property type="molecule type" value="Genomic_DNA"/>
</dbReference>
<dbReference type="Gene3D" id="3.40.50.150">
    <property type="entry name" value="Vaccinia Virus protein VP39"/>
    <property type="match status" value="1"/>
</dbReference>
<dbReference type="InterPro" id="IPR029063">
    <property type="entry name" value="SAM-dependent_MTases_sf"/>
</dbReference>
<reference evidence="2" key="1">
    <citation type="journal article" date="2019" name="Int. J. Syst. Evol. Microbiol.">
        <title>The Global Catalogue of Microorganisms (GCM) 10K type strain sequencing project: providing services to taxonomists for standard genome sequencing and annotation.</title>
        <authorList>
            <consortium name="The Broad Institute Genomics Platform"/>
            <consortium name="The Broad Institute Genome Sequencing Center for Infectious Disease"/>
            <person name="Wu L."/>
            <person name="Ma J."/>
        </authorList>
    </citation>
    <scope>NUCLEOTIDE SEQUENCE [LARGE SCALE GENOMIC DNA]</scope>
    <source>
        <strain evidence="2">CCUG 51308</strain>
    </source>
</reference>
<name>A0ABW2II40_9PROT</name>
<proteinExistence type="predicted"/>
<dbReference type="SUPFAM" id="SSF53335">
    <property type="entry name" value="S-adenosyl-L-methionine-dependent methyltransferases"/>
    <property type="match status" value="1"/>
</dbReference>
<sequence>MTNFSTEQEKFWAGNFGDAYIDRNKSESLFYSKMAMWAQMLKSAHGIQSATEMGCNIGLNLAALKRLNPLIELGGVEINPAAADEARKLNVGTIETGTILDKINLPMVDLTFSVTVLIHINPEYLEAVYDNLVSLSKKYVLVAEYYNPSPVTVNYRGHSERLYKRDFAGELMEKYNLNLVDYGFVYKRDNIAPQDDITWFLLQKPNT</sequence>
<keyword evidence="1" id="KW-0808">Transferase</keyword>
<dbReference type="NCBIfam" id="TIGR03587">
    <property type="entry name" value="Pse_Me-ase"/>
    <property type="match status" value="1"/>
</dbReference>
<evidence type="ECO:0000313" key="2">
    <source>
        <dbReference type="Proteomes" id="UP001596492"/>
    </source>
</evidence>
<evidence type="ECO:0000313" key="1">
    <source>
        <dbReference type="EMBL" id="MFC7290709.1"/>
    </source>
</evidence>
<organism evidence="1 2">
    <name type="scientific">Hirschia litorea</name>
    <dbReference type="NCBI Taxonomy" id="1199156"/>
    <lineage>
        <taxon>Bacteria</taxon>
        <taxon>Pseudomonadati</taxon>
        <taxon>Pseudomonadota</taxon>
        <taxon>Alphaproteobacteria</taxon>
        <taxon>Hyphomonadales</taxon>
        <taxon>Hyphomonadaceae</taxon>
        <taxon>Hirschia</taxon>
    </lineage>
</organism>
<dbReference type="GO" id="GO:0032259">
    <property type="term" value="P:methylation"/>
    <property type="evidence" value="ECO:0007669"/>
    <property type="project" value="UniProtKB-KW"/>
</dbReference>
<keyword evidence="2" id="KW-1185">Reference proteome</keyword>
<gene>
    <name evidence="1" type="ORF">ACFQS8_03695</name>
</gene>
<protein>
    <submittedName>
        <fullName evidence="1">Pseudaminic acid biosynthesis-associated methylase</fullName>
    </submittedName>
</protein>
<dbReference type="GO" id="GO:0008168">
    <property type="term" value="F:methyltransferase activity"/>
    <property type="evidence" value="ECO:0007669"/>
    <property type="project" value="UniProtKB-KW"/>
</dbReference>
<comment type="caution">
    <text evidence="1">The sequence shown here is derived from an EMBL/GenBank/DDBJ whole genome shotgun (WGS) entry which is preliminary data.</text>
</comment>